<dbReference type="Proteomes" id="UP001199106">
    <property type="component" value="Unassembled WGS sequence"/>
</dbReference>
<dbReference type="EMBL" id="JAANER010000004">
    <property type="protein sequence ID" value="KAG9190573.1"/>
    <property type="molecule type" value="Genomic_DNA"/>
</dbReference>
<dbReference type="Gene3D" id="3.10.450.50">
    <property type="match status" value="1"/>
</dbReference>
<gene>
    <name evidence="2" type="ORF">G6011_08661</name>
</gene>
<dbReference type="SUPFAM" id="SSF54427">
    <property type="entry name" value="NTF2-like"/>
    <property type="match status" value="1"/>
</dbReference>
<feature type="domain" description="SnoaL-like" evidence="1">
    <location>
        <begin position="57"/>
        <end position="181"/>
    </location>
</feature>
<organism evidence="2 3">
    <name type="scientific">Alternaria panax</name>
    <dbReference type="NCBI Taxonomy" id="48097"/>
    <lineage>
        <taxon>Eukaryota</taxon>
        <taxon>Fungi</taxon>
        <taxon>Dikarya</taxon>
        <taxon>Ascomycota</taxon>
        <taxon>Pezizomycotina</taxon>
        <taxon>Dothideomycetes</taxon>
        <taxon>Pleosporomycetidae</taxon>
        <taxon>Pleosporales</taxon>
        <taxon>Pleosporineae</taxon>
        <taxon>Pleosporaceae</taxon>
        <taxon>Alternaria</taxon>
        <taxon>Alternaria sect. Panax</taxon>
    </lineage>
</organism>
<dbReference type="AlphaFoldDB" id="A0AAD4I8T4"/>
<proteinExistence type="predicted"/>
<evidence type="ECO:0000313" key="3">
    <source>
        <dbReference type="Proteomes" id="UP001199106"/>
    </source>
</evidence>
<name>A0AAD4I8T4_9PLEO</name>
<comment type="caution">
    <text evidence="2">The sequence shown here is derived from an EMBL/GenBank/DDBJ whole genome shotgun (WGS) entry which is preliminary data.</text>
</comment>
<dbReference type="Pfam" id="PF13577">
    <property type="entry name" value="SnoaL_4"/>
    <property type="match status" value="1"/>
</dbReference>
<protein>
    <recommendedName>
        <fullName evidence="1">SnoaL-like domain-containing protein</fullName>
    </recommendedName>
</protein>
<dbReference type="InterPro" id="IPR037401">
    <property type="entry name" value="SnoaL-like"/>
</dbReference>
<accession>A0AAD4I8T4</accession>
<reference evidence="2" key="1">
    <citation type="submission" date="2021-07" db="EMBL/GenBank/DDBJ databases">
        <title>Genome Resource of American Ginseng Black Spot Pathogen Alternaria panax.</title>
        <authorList>
            <person name="Qiu C."/>
            <person name="Wang W."/>
            <person name="Liu Z."/>
        </authorList>
    </citation>
    <scope>NUCLEOTIDE SEQUENCE</scope>
    <source>
        <strain evidence="2">BNCC115425</strain>
    </source>
</reference>
<evidence type="ECO:0000313" key="2">
    <source>
        <dbReference type="EMBL" id="KAG9190573.1"/>
    </source>
</evidence>
<sequence>MYQNNYENDWRNVDDRGILIVPYHFTAEGSGVLIPPAAGDPAPYNGTVELLGARIQKLNNEDAVRNLMHAHSYYIDQRMWSDAIDLHTVKAIVRIGNETALRGKTGIRQVLKRIGPEGLTRRINNDHLIFDMIVEVAENGREAMVRGIEVAMLGDANFWVASWEFNVFRNRFAKERGVWKV</sequence>
<dbReference type="InterPro" id="IPR032710">
    <property type="entry name" value="NTF2-like_dom_sf"/>
</dbReference>
<evidence type="ECO:0000259" key="1">
    <source>
        <dbReference type="Pfam" id="PF13577"/>
    </source>
</evidence>
<keyword evidence="3" id="KW-1185">Reference proteome</keyword>